<dbReference type="Proteomes" id="UP001152795">
    <property type="component" value="Unassembled WGS sequence"/>
</dbReference>
<evidence type="ECO:0000313" key="2">
    <source>
        <dbReference type="Proteomes" id="UP001152795"/>
    </source>
</evidence>
<dbReference type="EMBL" id="CACRXK020014154">
    <property type="protein sequence ID" value="CAB4026366.1"/>
    <property type="molecule type" value="Genomic_DNA"/>
</dbReference>
<gene>
    <name evidence="1" type="ORF">PACLA_8A012786</name>
</gene>
<proteinExistence type="predicted"/>
<name>A0A6S7J3C6_PARCT</name>
<sequence length="127" mass="14759">MANQQDNLNYSKLNYECGECPKCTEAKTLFEGENSTLAYNDDDGWFDDEDEDFHFTEGNKWFEDAWEAGLREKEEMRHGWKKALEGHLKDVAASYQAAMENLAVTQTEFETLELELRTETETVETIK</sequence>
<evidence type="ECO:0000313" key="1">
    <source>
        <dbReference type="EMBL" id="CAB4026366.1"/>
    </source>
</evidence>
<accession>A0A6S7J3C6</accession>
<dbReference type="AlphaFoldDB" id="A0A6S7J3C6"/>
<organism evidence="1 2">
    <name type="scientific">Paramuricea clavata</name>
    <name type="common">Red gorgonian</name>
    <name type="synonym">Violescent sea-whip</name>
    <dbReference type="NCBI Taxonomy" id="317549"/>
    <lineage>
        <taxon>Eukaryota</taxon>
        <taxon>Metazoa</taxon>
        <taxon>Cnidaria</taxon>
        <taxon>Anthozoa</taxon>
        <taxon>Octocorallia</taxon>
        <taxon>Malacalcyonacea</taxon>
        <taxon>Plexauridae</taxon>
        <taxon>Paramuricea</taxon>
    </lineage>
</organism>
<comment type="caution">
    <text evidence="1">The sequence shown here is derived from an EMBL/GenBank/DDBJ whole genome shotgun (WGS) entry which is preliminary data.</text>
</comment>
<reference evidence="1" key="1">
    <citation type="submission" date="2020-04" db="EMBL/GenBank/DDBJ databases">
        <authorList>
            <person name="Alioto T."/>
            <person name="Alioto T."/>
            <person name="Gomez Garrido J."/>
        </authorList>
    </citation>
    <scope>NUCLEOTIDE SEQUENCE</scope>
    <source>
        <strain evidence="1">A484AB</strain>
    </source>
</reference>
<protein>
    <submittedName>
        <fullName evidence="1">Uncharacterized protein</fullName>
    </submittedName>
</protein>
<keyword evidence="2" id="KW-1185">Reference proteome</keyword>